<comment type="caution">
    <text evidence="1">The sequence shown here is derived from an EMBL/GenBank/DDBJ whole genome shotgun (WGS) entry which is preliminary data.</text>
</comment>
<organism evidence="1">
    <name type="scientific">viral metagenome</name>
    <dbReference type="NCBI Taxonomy" id="1070528"/>
    <lineage>
        <taxon>unclassified sequences</taxon>
        <taxon>metagenomes</taxon>
        <taxon>organismal metagenomes</taxon>
    </lineage>
</organism>
<reference evidence="1" key="1">
    <citation type="submission" date="2017-04" db="EMBL/GenBank/DDBJ databases">
        <title>Unveiling RNA virosphere associated with marine microorganisms.</title>
        <authorList>
            <person name="Urayama S."/>
            <person name="Takaki Y."/>
            <person name="Nishi S."/>
            <person name="Yoshida Y."/>
            <person name="Deguchi S."/>
            <person name="Takai K."/>
            <person name="Nunoura T."/>
        </authorList>
    </citation>
    <scope>NUCLEOTIDE SEQUENCE</scope>
</reference>
<sequence length="376" mass="42871">MEKVDISKSSKEVKGARLHSAVHITAALKKLGIELTDKPQTIRLREGKVLKINGSGVSIQAVKRVFNADILKRMFEDKMDAYLKEGKHVPGLELLFVVRTHRHPTHMIEHVRNNMVKDGFLIDGLEYADVFQQLMLYAPTYMSDNPDNSCPYLFHHGNGDVAKNWYENTVTSTETVTSDDDSWTYDPLSMEALEIEEEQAEEQHDKHVRMLEYYGDMEDSALIPTRKESFMQLHEWKSTKKATPEETATPPPVKCGHTVVQSWRDILGMDIIVNKRMFKIGDDKFALQCARNNFLPEEEAFVDMKLNKLVTVVNVINVRSQPKSSKFVDVVYLIDEIRSYNTDVIDCIAVRGQSGDVISRGIDATMCLLNVLRQGY</sequence>
<dbReference type="EMBL" id="BDQE01000088">
    <property type="protein sequence ID" value="GBH22793.1"/>
    <property type="molecule type" value="Genomic_RNA"/>
</dbReference>
<proteinExistence type="predicted"/>
<name>A0A2V0RBQ9_9ZZZZ</name>
<evidence type="ECO:0000313" key="1">
    <source>
        <dbReference type="EMBL" id="GBH22793.1"/>
    </source>
</evidence>
<protein>
    <submittedName>
        <fullName evidence="1">Uncharacterized protein</fullName>
    </submittedName>
</protein>
<dbReference type="AlphaFoldDB" id="A0A2V0RBQ9"/>
<accession>A0A2V0RBQ9</accession>